<name>A0AAD4ZAP1_PRUDU</name>
<dbReference type="Proteomes" id="UP001054821">
    <property type="component" value="Chromosome 3"/>
</dbReference>
<dbReference type="EMBL" id="JAJFAZ020000003">
    <property type="protein sequence ID" value="KAI5338123.1"/>
    <property type="molecule type" value="Genomic_DNA"/>
</dbReference>
<evidence type="ECO:0000313" key="2">
    <source>
        <dbReference type="EMBL" id="KAI5338123.1"/>
    </source>
</evidence>
<gene>
    <name evidence="2" type="ORF">L3X38_017394</name>
</gene>
<reference evidence="2 3" key="1">
    <citation type="journal article" date="2022" name="G3 (Bethesda)">
        <title>Whole-genome sequence and methylome profiling of the almond [Prunus dulcis (Mill.) D.A. Webb] cultivar 'Nonpareil'.</title>
        <authorList>
            <person name="D'Amico-Willman K.M."/>
            <person name="Ouma W.Z."/>
            <person name="Meulia T."/>
            <person name="Sideli G.M."/>
            <person name="Gradziel T.M."/>
            <person name="Fresnedo-Ramirez J."/>
        </authorList>
    </citation>
    <scope>NUCLEOTIDE SEQUENCE [LARGE SCALE GENOMIC DNA]</scope>
    <source>
        <strain evidence="2">Clone GOH B32 T37-40</strain>
    </source>
</reference>
<feature type="compositionally biased region" description="Low complexity" evidence="1">
    <location>
        <begin position="1"/>
        <end position="19"/>
    </location>
</feature>
<sequence length="109" mass="12497">MASLATTLSSSTWSTTMASCPKHSQLPHLGRRSNPAILRLLETCTTWAKKVLDLGLQVELYKFQRSSKPFYKWKLQTIVLGGGYGMMVKSEEEGERSRERERDKEQEIF</sequence>
<protein>
    <submittedName>
        <fullName evidence="2">Uncharacterized protein</fullName>
    </submittedName>
</protein>
<evidence type="ECO:0000256" key="1">
    <source>
        <dbReference type="SAM" id="MobiDB-lite"/>
    </source>
</evidence>
<feature type="region of interest" description="Disordered" evidence="1">
    <location>
        <begin position="1"/>
        <end position="30"/>
    </location>
</feature>
<comment type="caution">
    <text evidence="2">The sequence shown here is derived from an EMBL/GenBank/DDBJ whole genome shotgun (WGS) entry which is preliminary data.</text>
</comment>
<organism evidence="2 3">
    <name type="scientific">Prunus dulcis</name>
    <name type="common">Almond</name>
    <name type="synonym">Amygdalus dulcis</name>
    <dbReference type="NCBI Taxonomy" id="3755"/>
    <lineage>
        <taxon>Eukaryota</taxon>
        <taxon>Viridiplantae</taxon>
        <taxon>Streptophyta</taxon>
        <taxon>Embryophyta</taxon>
        <taxon>Tracheophyta</taxon>
        <taxon>Spermatophyta</taxon>
        <taxon>Magnoliopsida</taxon>
        <taxon>eudicotyledons</taxon>
        <taxon>Gunneridae</taxon>
        <taxon>Pentapetalae</taxon>
        <taxon>rosids</taxon>
        <taxon>fabids</taxon>
        <taxon>Rosales</taxon>
        <taxon>Rosaceae</taxon>
        <taxon>Amygdaloideae</taxon>
        <taxon>Amygdaleae</taxon>
        <taxon>Prunus</taxon>
    </lineage>
</organism>
<dbReference type="AlphaFoldDB" id="A0AAD4ZAP1"/>
<proteinExistence type="predicted"/>
<evidence type="ECO:0000313" key="3">
    <source>
        <dbReference type="Proteomes" id="UP001054821"/>
    </source>
</evidence>
<accession>A0AAD4ZAP1</accession>
<keyword evidence="3" id="KW-1185">Reference proteome</keyword>
<feature type="region of interest" description="Disordered" evidence="1">
    <location>
        <begin position="89"/>
        <end position="109"/>
    </location>
</feature>